<proteinExistence type="predicted"/>
<dbReference type="EMBL" id="CP010978">
    <property type="protein sequence ID" value="AJQ29023.1"/>
    <property type="molecule type" value="Genomic_DNA"/>
</dbReference>
<sequence>MSYRHGVYVSEVPTSIVPPVSTSAGLPVVFGTAPVHLALEPVGTNKPVLCYTYNEAVKQFGYHKDWGKYTLCEFIKSHFALFNVAPVVFVNVLDPETHKKAVANKIVTLQGGKGVIESSEVIMKSLGVKKSDNTVLKAGMDYHAAYNEDGYVVISRINGGGITEDSASLTVSYNEVDPSLVDSDNIVGGIDWRTGKLEGLELVNSVFPYFRLVPGLIVAPGWSQDPTVAAVMAAKADNINGHFKALALTDIPTDVVKKYNDVPNWKNQNNYMSNRQVACWPKVKLGDDIYHLSTQAAGVLCSTDADNDDVPYVSPSNHNLQANGAVLADGTEVFLDNQQANYLNGEGVVTALNFIGGWKLWGNRTAVYPSNTDPKDAFIAVRRMFDWQANTFILTYWQKVDAPVNRRLIETVVDSENIRLNGLAAREFILGGRVEFQKDENPLTDLMGGIIKFHTYITPPAPAREIDNIIEYDPKYLQTLFE</sequence>
<name>I9NKN5_9FIRM</name>
<reference evidence="2" key="2">
    <citation type="submission" date="2015-02" db="EMBL/GenBank/DDBJ databases">
        <title>Complete Genome Sequence of Pelosinus fermentans JBW45.</title>
        <authorList>
            <person name="De Leon K.B."/>
            <person name="Utturkar S.M."/>
            <person name="Camilleri L.B."/>
            <person name="Arkin A.P."/>
            <person name="Fields M.W."/>
            <person name="Brown S.D."/>
            <person name="Wall J.D."/>
        </authorList>
    </citation>
    <scope>NUCLEOTIDE SEQUENCE [LARGE SCALE GENOMIC DNA]</scope>
    <source>
        <strain evidence="2">JBW45</strain>
    </source>
</reference>
<dbReference type="KEGG" id="pft:JBW_03686"/>
<evidence type="ECO:0008006" key="3">
    <source>
        <dbReference type="Google" id="ProtNLM"/>
    </source>
</evidence>
<organism evidence="1 2">
    <name type="scientific">Pelosinus fermentans JBW45</name>
    <dbReference type="NCBI Taxonomy" id="1192197"/>
    <lineage>
        <taxon>Bacteria</taxon>
        <taxon>Bacillati</taxon>
        <taxon>Bacillota</taxon>
        <taxon>Negativicutes</taxon>
        <taxon>Selenomonadales</taxon>
        <taxon>Sporomusaceae</taxon>
        <taxon>Pelosinus</taxon>
    </lineage>
</organism>
<gene>
    <name evidence="1" type="ORF">JBW_03686</name>
</gene>
<dbReference type="STRING" id="1192197.JBW_03686"/>
<dbReference type="PANTHER" id="PTHR35861">
    <property type="match status" value="1"/>
</dbReference>
<dbReference type="Proteomes" id="UP000005361">
    <property type="component" value="Chromosome"/>
</dbReference>
<reference evidence="1 2" key="1">
    <citation type="journal article" date="2015" name="Genome Announc.">
        <title>Complete Genome Sequence of Pelosinus fermentans JBW45, a Member of a Remarkably Competitive Group of Negativicutes in the Firmicutes Phylum.</title>
        <authorList>
            <person name="De Leon K.B."/>
            <person name="Utturkar S.M."/>
            <person name="Camilleri L.B."/>
            <person name="Elias D.A."/>
            <person name="Arkin A.P."/>
            <person name="Fields M.W."/>
            <person name="Brown S.D."/>
            <person name="Wall J.D."/>
        </authorList>
    </citation>
    <scope>NUCLEOTIDE SEQUENCE [LARGE SCALE GENOMIC DNA]</scope>
    <source>
        <strain evidence="1 2">JBW45</strain>
    </source>
</reference>
<dbReference type="AlphaFoldDB" id="I9NKN5"/>
<evidence type="ECO:0000313" key="1">
    <source>
        <dbReference type="EMBL" id="AJQ29023.1"/>
    </source>
</evidence>
<dbReference type="OrthoDB" id="9767864at2"/>
<dbReference type="RefSeq" id="WP_007960514.1">
    <property type="nucleotide sequence ID" value="NZ_CP010978.1"/>
</dbReference>
<dbReference type="HOGENOM" id="CLU_045095_0_0_9"/>
<evidence type="ECO:0000313" key="2">
    <source>
        <dbReference type="Proteomes" id="UP000005361"/>
    </source>
</evidence>
<dbReference type="InterPro" id="IPR052042">
    <property type="entry name" value="Tail_sheath_structural"/>
</dbReference>
<accession>I9NKN5</accession>
<protein>
    <recommendedName>
        <fullName evidence="3">Phage tail sheath family protein</fullName>
    </recommendedName>
</protein>
<dbReference type="PANTHER" id="PTHR35861:SF2">
    <property type="entry name" value="FELS-2 PROPHAGE PROTEIN"/>
    <property type="match status" value="1"/>
</dbReference>